<gene>
    <name evidence="1" type="ORF">GCM10010140_60430</name>
</gene>
<sequence>MELQAAGNPAAAWGVLRLFASPRTPRETFVLRRLLATAAVAGAMLLTPSVAGLAPAADASSAVATACTYQRSGNHWNCVTPGAYCPKAAHGKAGYAKVTGRRYTCARYSNGQWR</sequence>
<dbReference type="Proteomes" id="UP000611554">
    <property type="component" value="Unassembled WGS sequence"/>
</dbReference>
<dbReference type="EMBL" id="BMQJ01000018">
    <property type="protein sequence ID" value="GGQ22119.1"/>
    <property type="molecule type" value="Genomic_DNA"/>
</dbReference>
<protein>
    <submittedName>
        <fullName evidence="1">Uncharacterized protein</fullName>
    </submittedName>
</protein>
<proteinExistence type="predicted"/>
<evidence type="ECO:0000313" key="1">
    <source>
        <dbReference type="EMBL" id="GGQ22119.1"/>
    </source>
</evidence>
<name>A0ABQ2RAI4_9ACTN</name>
<organism evidence="1 2">
    <name type="scientific">Streptosporangium pseudovulgare</name>
    <dbReference type="NCBI Taxonomy" id="35765"/>
    <lineage>
        <taxon>Bacteria</taxon>
        <taxon>Bacillati</taxon>
        <taxon>Actinomycetota</taxon>
        <taxon>Actinomycetes</taxon>
        <taxon>Streptosporangiales</taxon>
        <taxon>Streptosporangiaceae</taxon>
        <taxon>Streptosporangium</taxon>
    </lineage>
</organism>
<reference evidence="2" key="1">
    <citation type="journal article" date="2019" name="Int. J. Syst. Evol. Microbiol.">
        <title>The Global Catalogue of Microorganisms (GCM) 10K type strain sequencing project: providing services to taxonomists for standard genome sequencing and annotation.</title>
        <authorList>
            <consortium name="The Broad Institute Genomics Platform"/>
            <consortium name="The Broad Institute Genome Sequencing Center for Infectious Disease"/>
            <person name="Wu L."/>
            <person name="Ma J."/>
        </authorList>
    </citation>
    <scope>NUCLEOTIDE SEQUENCE [LARGE SCALE GENOMIC DNA]</scope>
    <source>
        <strain evidence="2">JCM 3115</strain>
    </source>
</reference>
<keyword evidence="2" id="KW-1185">Reference proteome</keyword>
<comment type="caution">
    <text evidence="1">The sequence shown here is derived from an EMBL/GenBank/DDBJ whole genome shotgun (WGS) entry which is preliminary data.</text>
</comment>
<evidence type="ECO:0000313" key="2">
    <source>
        <dbReference type="Proteomes" id="UP000611554"/>
    </source>
</evidence>
<accession>A0ABQ2RAI4</accession>